<reference evidence="3 4" key="1">
    <citation type="journal article" date="2020" name="Nature">
        <title>Six reference-quality genomes reveal evolution of bat adaptations.</title>
        <authorList>
            <person name="Jebb D."/>
            <person name="Huang Z."/>
            <person name="Pippel M."/>
            <person name="Hughes G.M."/>
            <person name="Lavrichenko K."/>
            <person name="Devanna P."/>
            <person name="Winkler S."/>
            <person name="Jermiin L.S."/>
            <person name="Skirmuntt E.C."/>
            <person name="Katzourakis A."/>
            <person name="Burkitt-Gray L."/>
            <person name="Ray D.A."/>
            <person name="Sullivan K.A.M."/>
            <person name="Roscito J.G."/>
            <person name="Kirilenko B.M."/>
            <person name="Davalos L.M."/>
            <person name="Corthals A.P."/>
            <person name="Power M.L."/>
            <person name="Jones G."/>
            <person name="Ransome R.D."/>
            <person name="Dechmann D.K.N."/>
            <person name="Locatelli A.G."/>
            <person name="Puechmaille S.J."/>
            <person name="Fedrigo O."/>
            <person name="Jarvis E.D."/>
            <person name="Hiller M."/>
            <person name="Vernes S.C."/>
            <person name="Myers E.W."/>
            <person name="Teeling E.C."/>
        </authorList>
    </citation>
    <scope>NUCLEOTIDE SEQUENCE [LARGE SCALE GENOMIC DNA]</scope>
    <source>
        <strain evidence="3">MRhiFer1</strain>
        <tissue evidence="3">Lung</tissue>
    </source>
</reference>
<feature type="compositionally biased region" description="Basic and acidic residues" evidence="1">
    <location>
        <begin position="136"/>
        <end position="152"/>
    </location>
</feature>
<evidence type="ECO:0000313" key="3">
    <source>
        <dbReference type="EMBL" id="KAF6327561.1"/>
    </source>
</evidence>
<accession>A0A7J7VRE2</accession>
<protein>
    <recommendedName>
        <fullName evidence="2">SPATA31 domain-containing protein</fullName>
    </recommendedName>
</protein>
<dbReference type="Proteomes" id="UP000585614">
    <property type="component" value="Unassembled WGS sequence"/>
</dbReference>
<feature type="region of interest" description="Disordered" evidence="1">
    <location>
        <begin position="118"/>
        <end position="152"/>
    </location>
</feature>
<dbReference type="AlphaFoldDB" id="A0A7J7VRE2"/>
<feature type="compositionally biased region" description="Basic and acidic residues" evidence="1">
    <location>
        <begin position="18"/>
        <end position="37"/>
    </location>
</feature>
<organism evidence="3 4">
    <name type="scientific">Rhinolophus ferrumequinum</name>
    <name type="common">Greater horseshoe bat</name>
    <dbReference type="NCBI Taxonomy" id="59479"/>
    <lineage>
        <taxon>Eukaryota</taxon>
        <taxon>Metazoa</taxon>
        <taxon>Chordata</taxon>
        <taxon>Craniata</taxon>
        <taxon>Vertebrata</taxon>
        <taxon>Euteleostomi</taxon>
        <taxon>Mammalia</taxon>
        <taxon>Eutheria</taxon>
        <taxon>Laurasiatheria</taxon>
        <taxon>Chiroptera</taxon>
        <taxon>Yinpterochiroptera</taxon>
        <taxon>Rhinolophoidea</taxon>
        <taxon>Rhinolophidae</taxon>
        <taxon>Rhinolophinae</taxon>
        <taxon>Rhinolophus</taxon>
    </lineage>
</organism>
<sequence length="152" mass="16387">MLQLEEDELKGEGNSPENGRKDHVLSDLESSSDKDPVYDSEEALDSHRALESPEVFRRTESSSHSLLNSNLTSSTNLSSQVGSVSGVFVPLRRNTTSLHGGDVATVYSASILARPLPATSHVGQEGQGALSQSPSDTHHGLTEDMQRMKDAR</sequence>
<dbReference type="InterPro" id="IPR039509">
    <property type="entry name" value="SPATA31"/>
</dbReference>
<evidence type="ECO:0000259" key="2">
    <source>
        <dbReference type="Pfam" id="PF14650"/>
    </source>
</evidence>
<feature type="region of interest" description="Disordered" evidence="1">
    <location>
        <begin position="1"/>
        <end position="82"/>
    </location>
</feature>
<feature type="compositionally biased region" description="Low complexity" evidence="1">
    <location>
        <begin position="62"/>
        <end position="82"/>
    </location>
</feature>
<evidence type="ECO:0000313" key="4">
    <source>
        <dbReference type="Proteomes" id="UP000585614"/>
    </source>
</evidence>
<name>A0A7J7VRE2_RHIFE</name>
<gene>
    <name evidence="3" type="ORF">mRhiFer1_008276</name>
</gene>
<proteinExistence type="predicted"/>
<feature type="compositionally biased region" description="Basic and acidic residues" evidence="1">
    <location>
        <begin position="44"/>
        <end position="61"/>
    </location>
</feature>
<evidence type="ECO:0000256" key="1">
    <source>
        <dbReference type="SAM" id="MobiDB-lite"/>
    </source>
</evidence>
<feature type="domain" description="SPATA31" evidence="2">
    <location>
        <begin position="1"/>
        <end position="55"/>
    </location>
</feature>
<comment type="caution">
    <text evidence="3">The sequence shown here is derived from an EMBL/GenBank/DDBJ whole genome shotgun (WGS) entry which is preliminary data.</text>
</comment>
<dbReference type="Pfam" id="PF14650">
    <property type="entry name" value="FAM75"/>
    <property type="match status" value="1"/>
</dbReference>
<dbReference type="EMBL" id="JACAGC010000012">
    <property type="protein sequence ID" value="KAF6327561.1"/>
    <property type="molecule type" value="Genomic_DNA"/>
</dbReference>